<evidence type="ECO:0000313" key="3">
    <source>
        <dbReference type="Proteomes" id="UP000426246"/>
    </source>
</evidence>
<name>A0A6B8RVU4_9BACL</name>
<dbReference type="Pfam" id="PF00535">
    <property type="entry name" value="Glycos_transf_2"/>
    <property type="match status" value="1"/>
</dbReference>
<dbReference type="Pfam" id="PF13181">
    <property type="entry name" value="TPR_8"/>
    <property type="match status" value="1"/>
</dbReference>
<dbReference type="GO" id="GO:0016740">
    <property type="term" value="F:transferase activity"/>
    <property type="evidence" value="ECO:0007669"/>
    <property type="project" value="UniProtKB-KW"/>
</dbReference>
<dbReference type="InterPro" id="IPR029044">
    <property type="entry name" value="Nucleotide-diphossugar_trans"/>
</dbReference>
<gene>
    <name evidence="2" type="ORF">EHS13_35335</name>
</gene>
<dbReference type="Gene3D" id="1.25.40.10">
    <property type="entry name" value="Tetratricopeptide repeat domain"/>
    <property type="match status" value="1"/>
</dbReference>
<dbReference type="Gene3D" id="3.90.550.10">
    <property type="entry name" value="Spore Coat Polysaccharide Biosynthesis Protein SpsA, Chain A"/>
    <property type="match status" value="1"/>
</dbReference>
<proteinExistence type="predicted"/>
<reference evidence="3" key="1">
    <citation type="submission" date="2018-11" db="EMBL/GenBank/DDBJ databases">
        <title>Complete genome sequence of Paenibacillus sp. ML311-T8.</title>
        <authorList>
            <person name="Nam Y.-D."/>
            <person name="Kang J."/>
            <person name="Chung W.-H."/>
            <person name="Park Y.S."/>
        </authorList>
    </citation>
    <scope>NUCLEOTIDE SEQUENCE [LARGE SCALE GENOMIC DNA]</scope>
    <source>
        <strain evidence="3">ML311-T8</strain>
    </source>
</reference>
<dbReference type="AlphaFoldDB" id="A0A6B8RVU4"/>
<dbReference type="CDD" id="cd02511">
    <property type="entry name" value="Beta4Glucosyltransferase"/>
    <property type="match status" value="1"/>
</dbReference>
<dbReference type="PANTHER" id="PTHR43630:SF2">
    <property type="entry name" value="GLYCOSYLTRANSFERASE"/>
    <property type="match status" value="1"/>
</dbReference>
<protein>
    <submittedName>
        <fullName evidence="2">Glycosyltransferase</fullName>
    </submittedName>
</protein>
<dbReference type="InterPro" id="IPR011990">
    <property type="entry name" value="TPR-like_helical_dom_sf"/>
</dbReference>
<dbReference type="SUPFAM" id="SSF53448">
    <property type="entry name" value="Nucleotide-diphospho-sugar transferases"/>
    <property type="match status" value="1"/>
</dbReference>
<evidence type="ECO:0000313" key="2">
    <source>
        <dbReference type="EMBL" id="QGQ99765.1"/>
    </source>
</evidence>
<accession>A0A6B8RVU4</accession>
<dbReference type="PANTHER" id="PTHR43630">
    <property type="entry name" value="POLY-BETA-1,6-N-ACETYL-D-GLUCOSAMINE SYNTHASE"/>
    <property type="match status" value="1"/>
</dbReference>
<sequence length="368" mass="43423">MITISLCMIVKDEQDTLGRCLLSINEAVDEIIIVDTGSTDGTKEIARKWTNQIVNLEWTHDFSRARNRSHKEATMDYILWLDADDILLPEDLQKLLQLKQSLSPAVDVVSMLYNCDFDESGNVTLQVRRARLVKRSKNYLWMGTVHEDLLIEEGTFLDSDIVITHKKNQSTSDPDRNLRIYELLLSSGQDFTRRDILHYAMELHQHRLFETAIQYYQKFIDLEHLTKEDKIHAYAKLADCYYYLGDREKEREITFKSFEYDIPRPEACCRLGYYFLESQQFEQAVFWYRLAIESPIPNKSWAISNQVSRTWLPHMQLGICYYQLGEYELSYHHNKIVSEYRPKDQGVINNMYLLEELIVQNKTKTNPM</sequence>
<dbReference type="InterPro" id="IPR001173">
    <property type="entry name" value="Glyco_trans_2-like"/>
</dbReference>
<organism evidence="2 3">
    <name type="scientific">Paenibacillus psychroresistens</name>
    <dbReference type="NCBI Taxonomy" id="1778678"/>
    <lineage>
        <taxon>Bacteria</taxon>
        <taxon>Bacillati</taxon>
        <taxon>Bacillota</taxon>
        <taxon>Bacilli</taxon>
        <taxon>Bacillales</taxon>
        <taxon>Paenibacillaceae</taxon>
        <taxon>Paenibacillus</taxon>
    </lineage>
</organism>
<dbReference type="RefSeq" id="WP_155704973.1">
    <property type="nucleotide sequence ID" value="NZ_CP034235.1"/>
</dbReference>
<keyword evidence="3" id="KW-1185">Reference proteome</keyword>
<dbReference type="InterPro" id="IPR019734">
    <property type="entry name" value="TPR_rpt"/>
</dbReference>
<dbReference type="Proteomes" id="UP000426246">
    <property type="component" value="Chromosome"/>
</dbReference>
<feature type="domain" description="Glycosyltransferase 2-like" evidence="1">
    <location>
        <begin position="5"/>
        <end position="121"/>
    </location>
</feature>
<keyword evidence="2" id="KW-0808">Transferase</keyword>
<dbReference type="EMBL" id="CP034235">
    <property type="protein sequence ID" value="QGQ99765.1"/>
    <property type="molecule type" value="Genomic_DNA"/>
</dbReference>
<dbReference type="KEGG" id="ppsc:EHS13_35335"/>
<dbReference type="OrthoDB" id="9815923at2"/>
<dbReference type="SUPFAM" id="SSF48452">
    <property type="entry name" value="TPR-like"/>
    <property type="match status" value="1"/>
</dbReference>
<evidence type="ECO:0000259" key="1">
    <source>
        <dbReference type="Pfam" id="PF00535"/>
    </source>
</evidence>